<feature type="non-terminal residue" evidence="7">
    <location>
        <position position="1"/>
    </location>
</feature>
<evidence type="ECO:0000313" key="8">
    <source>
        <dbReference type="Proteomes" id="UP001189429"/>
    </source>
</evidence>
<protein>
    <recommendedName>
        <fullName evidence="6">Dynamin-type G domain-containing protein</fullName>
    </recommendedName>
</protein>
<comment type="subcellular location">
    <subcellularLocation>
        <location evidence="1">Cell membrane</location>
        <topology evidence="1">Peripheral membrane protein</topology>
        <orientation evidence="1">Cytoplasmic side</orientation>
    </subcellularLocation>
    <subcellularLocation>
        <location evidence="2">Endosome membrane</location>
        <topology evidence="2">Peripheral membrane protein</topology>
    </subcellularLocation>
</comment>
<gene>
    <name evidence="7" type="ORF">PCOR1329_LOCUS68156</name>
</gene>
<evidence type="ECO:0000313" key="7">
    <source>
        <dbReference type="EMBL" id="CAK0886952.1"/>
    </source>
</evidence>
<evidence type="ECO:0000256" key="2">
    <source>
        <dbReference type="ARBA" id="ARBA00004481"/>
    </source>
</evidence>
<feature type="compositionally biased region" description="Basic residues" evidence="5">
    <location>
        <begin position="1"/>
        <end position="11"/>
    </location>
</feature>
<keyword evidence="8" id="KW-1185">Reference proteome</keyword>
<dbReference type="InterPro" id="IPR051943">
    <property type="entry name" value="TRAFAC_Dynamin-like_GTPase"/>
</dbReference>
<keyword evidence="3" id="KW-0472">Membrane</keyword>
<evidence type="ECO:0000256" key="4">
    <source>
        <dbReference type="ARBA" id="ARBA00022753"/>
    </source>
</evidence>
<comment type="caution">
    <text evidence="7">The sequence shown here is derived from an EMBL/GenBank/DDBJ whole genome shotgun (WGS) entry which is preliminary data.</text>
</comment>
<reference evidence="7" key="1">
    <citation type="submission" date="2023-10" db="EMBL/GenBank/DDBJ databases">
        <authorList>
            <person name="Chen Y."/>
            <person name="Shah S."/>
            <person name="Dougan E. K."/>
            <person name="Thang M."/>
            <person name="Chan C."/>
        </authorList>
    </citation>
    <scope>NUCLEOTIDE SEQUENCE [LARGE SCALE GENOMIC DNA]</scope>
</reference>
<dbReference type="InterPro" id="IPR030381">
    <property type="entry name" value="G_DYNAMIN_dom"/>
</dbReference>
<feature type="compositionally biased region" description="Low complexity" evidence="5">
    <location>
        <begin position="29"/>
        <end position="51"/>
    </location>
</feature>
<sequence length="480" mass="53538">PFGPRPTRRIARPLISSAMATEDPDRTAVAEVSRAAAAPAEPVAPAAAPPSDSGQALPQDSSEDATQKEVMRQLWKLYEEVVLPIEAESHFWHFHNQPVTKSEFLSNPQVLLVGQYSTGKTSMVKWLTQSSSAHFDVRPQPSTDKFMAVVHGDEEKMVEGNTASCLPQLPYTGLASFGGSFLSSFQALVMPVDLLRGISFIDTPGVLAGTKNSRGRGYDFYAVCSWLAERADLVLLTFDAHRLDISDELVKLMEVLKPHSNKMRCVLNKVDQVTPLDLVKVYGALTWNLGKVLQTPEITKVFASSFWDQPYKYGEHRKLFDEDKEAILKELYALPRTALMRKIDILVSRIRRVRAHFCIVAHIRSQLPYLQTEAGRHRWASTNLPQLLSEAKRSRGISDGDMPKEEAFRASLAKFEGLHRLPAWQAGRVDRLTRLLQDEVPQLLARVGGVTHAAFASPLPASLLEPEPGAWPCTKRRRTQ</sequence>
<dbReference type="InterPro" id="IPR031692">
    <property type="entry name" value="EHD_N"/>
</dbReference>
<dbReference type="InterPro" id="IPR027417">
    <property type="entry name" value="P-loop_NTPase"/>
</dbReference>
<dbReference type="PROSITE" id="PS51718">
    <property type="entry name" value="G_DYNAMIN_2"/>
    <property type="match status" value="1"/>
</dbReference>
<evidence type="ECO:0000256" key="5">
    <source>
        <dbReference type="SAM" id="MobiDB-lite"/>
    </source>
</evidence>
<organism evidence="7 8">
    <name type="scientific">Prorocentrum cordatum</name>
    <dbReference type="NCBI Taxonomy" id="2364126"/>
    <lineage>
        <taxon>Eukaryota</taxon>
        <taxon>Sar</taxon>
        <taxon>Alveolata</taxon>
        <taxon>Dinophyceae</taxon>
        <taxon>Prorocentrales</taxon>
        <taxon>Prorocentraceae</taxon>
        <taxon>Prorocentrum</taxon>
    </lineage>
</organism>
<evidence type="ECO:0000259" key="6">
    <source>
        <dbReference type="PROSITE" id="PS51718"/>
    </source>
</evidence>
<evidence type="ECO:0000256" key="1">
    <source>
        <dbReference type="ARBA" id="ARBA00004413"/>
    </source>
</evidence>
<dbReference type="Proteomes" id="UP001189429">
    <property type="component" value="Unassembled WGS sequence"/>
</dbReference>
<dbReference type="Gene3D" id="1.10.268.20">
    <property type="match status" value="1"/>
</dbReference>
<dbReference type="Pfam" id="PF18150">
    <property type="entry name" value="DUF5600"/>
    <property type="match status" value="1"/>
</dbReference>
<keyword evidence="4" id="KW-0967">Endosome</keyword>
<dbReference type="EMBL" id="CAUYUJ010018871">
    <property type="protein sequence ID" value="CAK0886952.1"/>
    <property type="molecule type" value="Genomic_DNA"/>
</dbReference>
<feature type="domain" description="Dynamin-type G" evidence="6">
    <location>
        <begin position="104"/>
        <end position="340"/>
    </location>
</feature>
<dbReference type="PANTHER" id="PTHR43681">
    <property type="entry name" value="TRANSMEMBRANE GTPASE FZO"/>
    <property type="match status" value="1"/>
</dbReference>
<dbReference type="PANTHER" id="PTHR43681:SF1">
    <property type="entry name" value="SARCALUMENIN"/>
    <property type="match status" value="1"/>
</dbReference>
<dbReference type="InterPro" id="IPR006073">
    <property type="entry name" value="GTP-bd"/>
</dbReference>
<accession>A0ABN9WP91</accession>
<evidence type="ECO:0000256" key="3">
    <source>
        <dbReference type="ARBA" id="ARBA00022475"/>
    </source>
</evidence>
<dbReference type="Gene3D" id="3.40.50.300">
    <property type="entry name" value="P-loop containing nucleotide triphosphate hydrolases"/>
    <property type="match status" value="1"/>
</dbReference>
<dbReference type="Pfam" id="PF16880">
    <property type="entry name" value="EHD_N"/>
    <property type="match status" value="1"/>
</dbReference>
<dbReference type="SUPFAM" id="SSF52540">
    <property type="entry name" value="P-loop containing nucleoside triphosphate hydrolases"/>
    <property type="match status" value="1"/>
</dbReference>
<dbReference type="InterPro" id="IPR040990">
    <property type="entry name" value="DUF5600"/>
</dbReference>
<feature type="region of interest" description="Disordered" evidence="5">
    <location>
        <begin position="1"/>
        <end position="68"/>
    </location>
</feature>
<keyword evidence="3" id="KW-1003">Cell membrane</keyword>
<dbReference type="Pfam" id="PF01926">
    <property type="entry name" value="MMR_HSR1"/>
    <property type="match status" value="1"/>
</dbReference>
<proteinExistence type="predicted"/>
<name>A0ABN9WP91_9DINO</name>